<evidence type="ECO:0000256" key="1">
    <source>
        <dbReference type="SAM" id="Phobius"/>
    </source>
</evidence>
<feature type="transmembrane region" description="Helical" evidence="1">
    <location>
        <begin position="192"/>
        <end position="212"/>
    </location>
</feature>
<evidence type="ECO:0000313" key="2">
    <source>
        <dbReference type="EMBL" id="CAI3688407.1"/>
    </source>
</evidence>
<dbReference type="OrthoDB" id="9778282at2"/>
<feature type="transmembrane region" description="Helical" evidence="1">
    <location>
        <begin position="271"/>
        <end position="290"/>
    </location>
</feature>
<dbReference type="GO" id="GO:0005886">
    <property type="term" value="C:plasma membrane"/>
    <property type="evidence" value="ECO:0007669"/>
    <property type="project" value="TreeGrafter"/>
</dbReference>
<evidence type="ECO:0000313" key="5">
    <source>
        <dbReference type="Proteomes" id="UP000220840"/>
    </source>
</evidence>
<reference evidence="4 6" key="2">
    <citation type="submission" date="2018-06" db="EMBL/GenBank/DDBJ databases">
        <authorList>
            <consortium name="IHU Genomes"/>
        </authorList>
    </citation>
    <scope>NUCLEOTIDE SEQUENCE [LARGE SCALE GENOMIC DNA]</scope>
    <source>
        <strain evidence="4 6">NEC25</strain>
    </source>
</reference>
<feature type="transmembrane region" description="Helical" evidence="1">
    <location>
        <begin position="166"/>
        <end position="186"/>
    </location>
</feature>
<gene>
    <name evidence="2" type="ORF">CNEO2_800014</name>
    <name evidence="4" type="ORF">CNEONATNEC25_00468</name>
    <name evidence="3" type="ORF">CQ394_19010</name>
</gene>
<sequence>MESILLYIVSIFFVIGAIDYIEDNRFKLGSSFEAGIKSMGSLALSMIGILSLTPFLLDQISNVLITISNKILIDPSIFLGSIIAVDMGGYNLCSNLANDSSMRIFSGILISSILGCTISFTLPLSIGLVKKEELDSLFKGILCGIIAMPIGLFVGGLMLKISIIKIIYNLLPIILLSIFIGMGILFKTSQTVFIFNLLGKIIRFIGMIGIIVQGVKSICGVELLKNIMPIQEVLLTVGKIAIFLSGAYVMIEFIKKALNKYLKFIESRVKINQDSILALIGSLASAIIIFDSFEKLDYKGKVICSAFSVGGAYVFGGQLGYVAGVEPSMLNVYVITKLLCGIIGVIIAIIFLKYENKG</sequence>
<accession>A0A2A7MD33</accession>
<dbReference type="EMBL" id="UWJD01000001">
    <property type="protein sequence ID" value="VCT82881.1"/>
    <property type="molecule type" value="Genomic_DNA"/>
</dbReference>
<dbReference type="Proteomes" id="UP001189143">
    <property type="component" value="Unassembled WGS sequence"/>
</dbReference>
<dbReference type="STRING" id="137838.GCA_001458595_00713"/>
<dbReference type="PANTHER" id="PTHR40089">
    <property type="entry name" value="ETHANOLAMINE UTILIZATION PROTEIN EUTH"/>
    <property type="match status" value="1"/>
</dbReference>
<protein>
    <submittedName>
        <fullName evidence="2">Ethanolamine permease EutH</fullName>
    </submittedName>
    <submittedName>
        <fullName evidence="3">Ethanolamine utilization protein EutH</fullName>
    </submittedName>
</protein>
<dbReference type="PIRSF" id="PIRSF019466">
    <property type="entry name" value="EutH"/>
    <property type="match status" value="1"/>
</dbReference>
<reference evidence="2" key="3">
    <citation type="submission" date="2022-10" db="EMBL/GenBank/DDBJ databases">
        <authorList>
            <person name="Aires J."/>
            <person name="Mesa V."/>
        </authorList>
    </citation>
    <scope>NUCLEOTIDE SEQUENCE</scope>
    <source>
        <strain evidence="2">Clostridium neonatale JD116</strain>
    </source>
</reference>
<dbReference type="InterPro" id="IPR007441">
    <property type="entry name" value="EutH"/>
</dbReference>
<feature type="transmembrane region" description="Helical" evidence="1">
    <location>
        <begin position="77"/>
        <end position="97"/>
    </location>
</feature>
<keyword evidence="1" id="KW-1133">Transmembrane helix</keyword>
<proteinExistence type="predicted"/>
<dbReference type="PANTHER" id="PTHR40089:SF1">
    <property type="entry name" value="ETHANOLAMINE PERMEASE EUTH-RELATED"/>
    <property type="match status" value="1"/>
</dbReference>
<dbReference type="EMBL" id="CAMTCP010000282">
    <property type="protein sequence ID" value="CAI3688407.1"/>
    <property type="molecule type" value="Genomic_DNA"/>
</dbReference>
<dbReference type="Proteomes" id="UP000220840">
    <property type="component" value="Unassembled WGS sequence"/>
</dbReference>
<feature type="transmembrane region" description="Helical" evidence="1">
    <location>
        <begin position="138"/>
        <end position="159"/>
    </location>
</feature>
<dbReference type="EMBL" id="PDCJ01000004">
    <property type="protein sequence ID" value="PEG29447.1"/>
    <property type="molecule type" value="Genomic_DNA"/>
</dbReference>
<dbReference type="GeneID" id="68875787"/>
<feature type="transmembrane region" description="Helical" evidence="1">
    <location>
        <begin position="6"/>
        <end position="22"/>
    </location>
</feature>
<dbReference type="Proteomes" id="UP000431451">
    <property type="component" value="Unassembled WGS sequence"/>
</dbReference>
<feature type="transmembrane region" description="Helical" evidence="1">
    <location>
        <begin position="233"/>
        <end position="251"/>
    </location>
</feature>
<dbReference type="Pfam" id="PF04346">
    <property type="entry name" value="EutH"/>
    <property type="match status" value="1"/>
</dbReference>
<reference evidence="3 5" key="1">
    <citation type="submission" date="2017-10" db="EMBL/GenBank/DDBJ databases">
        <title>Effective Description of Clostridium neonatale sp. nov. linked to necrotizing enterocolitis in neonates and a clarification of species assignable to the genus Clostridium (Prazmowski 1880) emend. Lawson and Rainey 2016.</title>
        <authorList>
            <person name="Bernard K."/>
            <person name="Burdz T."/>
            <person name="Wiebe D."/>
            <person name="Balcewich B."/>
            <person name="Alfa M."/>
            <person name="Bernier A.-M."/>
        </authorList>
    </citation>
    <scope>NUCLEOTIDE SEQUENCE [LARGE SCALE GENOMIC DNA]</scope>
    <source>
        <strain evidence="3 5">LCDC99A005</strain>
    </source>
</reference>
<dbReference type="NCBIfam" id="NF011667">
    <property type="entry name" value="PRK15086.1-3"/>
    <property type="match status" value="1"/>
</dbReference>
<organism evidence="3 5">
    <name type="scientific">Clostridium neonatale</name>
    <dbReference type="NCBI Taxonomy" id="137838"/>
    <lineage>
        <taxon>Bacteria</taxon>
        <taxon>Bacillati</taxon>
        <taxon>Bacillota</taxon>
        <taxon>Clostridia</taxon>
        <taxon>Eubacteriales</taxon>
        <taxon>Clostridiaceae</taxon>
        <taxon>Clostridium</taxon>
    </lineage>
</organism>
<feature type="transmembrane region" description="Helical" evidence="1">
    <location>
        <begin position="34"/>
        <end position="57"/>
    </location>
</feature>
<keyword evidence="1" id="KW-0812">Transmembrane</keyword>
<name>A0A2A7MD33_9CLOT</name>
<feature type="transmembrane region" description="Helical" evidence="1">
    <location>
        <begin position="104"/>
        <end position="126"/>
    </location>
</feature>
<evidence type="ECO:0000313" key="6">
    <source>
        <dbReference type="Proteomes" id="UP000431451"/>
    </source>
</evidence>
<feature type="transmembrane region" description="Helical" evidence="1">
    <location>
        <begin position="302"/>
        <end position="324"/>
    </location>
</feature>
<dbReference type="AlphaFoldDB" id="A0A2A7MD33"/>
<dbReference type="GO" id="GO:0034228">
    <property type="term" value="F:ethanolamine transmembrane transporter activity"/>
    <property type="evidence" value="ECO:0007669"/>
    <property type="project" value="InterPro"/>
</dbReference>
<evidence type="ECO:0000313" key="4">
    <source>
        <dbReference type="EMBL" id="VCT82881.1"/>
    </source>
</evidence>
<evidence type="ECO:0000313" key="3">
    <source>
        <dbReference type="EMBL" id="PEG29447.1"/>
    </source>
</evidence>
<dbReference type="RefSeq" id="WP_058293658.1">
    <property type="nucleotide sequence ID" value="NZ_CAKJVD010000016.1"/>
</dbReference>
<keyword evidence="5" id="KW-1185">Reference proteome</keyword>
<feature type="transmembrane region" description="Helical" evidence="1">
    <location>
        <begin position="330"/>
        <end position="352"/>
    </location>
</feature>
<keyword evidence="1" id="KW-0472">Membrane</keyword>